<accession>A0A0R2FQQ8</accession>
<proteinExistence type="predicted"/>
<dbReference type="Proteomes" id="UP000051645">
    <property type="component" value="Unassembled WGS sequence"/>
</dbReference>
<dbReference type="EMBL" id="JQAZ01000007">
    <property type="protein sequence ID" value="KRN30332.1"/>
    <property type="molecule type" value="Genomic_DNA"/>
</dbReference>
<sequence length="240" mass="28211">MIKDKNIILSEFIGGKGDPQRLNVEPPQLNEYAQALVKSTMRFTTPVYVVTDLEEKSNQAGLHIVTMPLPEDFDELSMYYQRWILAFHFIQAHPEIEHVVLVDLNDVEMLHDPFDDLDPDKLYIGDEVNDLTMSYIVDDDQQPLEMRNFFSEHFNFQLLNPGVILGSRKIILEFLGIMANLFLQDFRDHVYKGRYLFPFDMGLVNYVAYRYFYNRLVHGRQVSTVFKFLETQSGAWFKHK</sequence>
<gene>
    <name evidence="1" type="ORF">IV38_GL001916</name>
    <name evidence="2" type="ORF">IV40_GL001921</name>
</gene>
<evidence type="ECO:0000313" key="2">
    <source>
        <dbReference type="EMBL" id="KRN30332.1"/>
    </source>
</evidence>
<name>A0A0R2FQQ8_9LACO</name>
<dbReference type="STRING" id="81857.IV38_GL001916"/>
<dbReference type="PATRIC" id="fig|81857.3.peg.1941"/>
<evidence type="ECO:0000313" key="3">
    <source>
        <dbReference type="Proteomes" id="UP000051645"/>
    </source>
</evidence>
<organism evidence="1 4">
    <name type="scientific">Lactobacillus selangorensis</name>
    <dbReference type="NCBI Taxonomy" id="81857"/>
    <lineage>
        <taxon>Bacteria</taxon>
        <taxon>Bacillati</taxon>
        <taxon>Bacillota</taxon>
        <taxon>Bacilli</taxon>
        <taxon>Lactobacillales</taxon>
        <taxon>Lactobacillaceae</taxon>
        <taxon>Lactobacillus</taxon>
    </lineage>
</organism>
<protein>
    <submittedName>
        <fullName evidence="1">Uncharacterized protein</fullName>
    </submittedName>
</protein>
<dbReference type="RefSeq" id="WP_057770830.1">
    <property type="nucleotide sequence ID" value="NZ_JQAT01000006.1"/>
</dbReference>
<dbReference type="Proteomes" id="UP000051751">
    <property type="component" value="Unassembled WGS sequence"/>
</dbReference>
<dbReference type="EMBL" id="JQAT01000006">
    <property type="protein sequence ID" value="KRN27703.1"/>
    <property type="molecule type" value="Genomic_DNA"/>
</dbReference>
<dbReference type="AlphaFoldDB" id="A0A0R2FQQ8"/>
<keyword evidence="3" id="KW-1185">Reference proteome</keyword>
<comment type="caution">
    <text evidence="1">The sequence shown here is derived from an EMBL/GenBank/DDBJ whole genome shotgun (WGS) entry which is preliminary data.</text>
</comment>
<evidence type="ECO:0000313" key="1">
    <source>
        <dbReference type="EMBL" id="KRN27703.1"/>
    </source>
</evidence>
<reference evidence="3 4" key="1">
    <citation type="journal article" date="2015" name="Genome Announc.">
        <title>Expanding the biotechnology potential of lactobacilli through comparative genomics of 213 strains and associated genera.</title>
        <authorList>
            <person name="Sun Z."/>
            <person name="Harris H.M."/>
            <person name="McCann A."/>
            <person name="Guo C."/>
            <person name="Argimon S."/>
            <person name="Zhang W."/>
            <person name="Yang X."/>
            <person name="Jeffery I.B."/>
            <person name="Cooney J.C."/>
            <person name="Kagawa T.F."/>
            <person name="Liu W."/>
            <person name="Song Y."/>
            <person name="Salvetti E."/>
            <person name="Wrobel A."/>
            <person name="Rasinkangas P."/>
            <person name="Parkhill J."/>
            <person name="Rea M.C."/>
            <person name="O'Sullivan O."/>
            <person name="Ritari J."/>
            <person name="Douillard F.P."/>
            <person name="Paul Ross R."/>
            <person name="Yang R."/>
            <person name="Briner A.E."/>
            <person name="Felis G.E."/>
            <person name="de Vos W.M."/>
            <person name="Barrangou R."/>
            <person name="Klaenhammer T.R."/>
            <person name="Caufield P.W."/>
            <person name="Cui Y."/>
            <person name="Zhang H."/>
            <person name="O'Toole P.W."/>
        </authorList>
    </citation>
    <scope>NUCLEOTIDE SEQUENCE [LARGE SCALE GENOMIC DNA]</scope>
    <source>
        <strain evidence="1 4">ATCC BAA-66</strain>
        <strain evidence="2 3">DSM 13344</strain>
    </source>
</reference>
<dbReference type="OrthoDB" id="2249703at2"/>
<evidence type="ECO:0000313" key="4">
    <source>
        <dbReference type="Proteomes" id="UP000051751"/>
    </source>
</evidence>